<dbReference type="GO" id="GO:1904680">
    <property type="term" value="F:peptide transmembrane transporter activity"/>
    <property type="evidence" value="ECO:0007669"/>
    <property type="project" value="TreeGrafter"/>
</dbReference>
<organism evidence="3">
    <name type="scientific">hydrothermal vent metagenome</name>
    <dbReference type="NCBI Taxonomy" id="652676"/>
    <lineage>
        <taxon>unclassified sequences</taxon>
        <taxon>metagenomes</taxon>
        <taxon>ecological metagenomes</taxon>
    </lineage>
</organism>
<dbReference type="CDD" id="cd08505">
    <property type="entry name" value="PBP2_NikA_DppA_OppA_like_18"/>
    <property type="match status" value="1"/>
</dbReference>
<dbReference type="InterPro" id="IPR000914">
    <property type="entry name" value="SBP_5_dom"/>
</dbReference>
<name>A0A3B1AFR0_9ZZZZ</name>
<dbReference type="PANTHER" id="PTHR30290">
    <property type="entry name" value="PERIPLASMIC BINDING COMPONENT OF ABC TRANSPORTER"/>
    <property type="match status" value="1"/>
</dbReference>
<dbReference type="Pfam" id="PF00496">
    <property type="entry name" value="SBP_bac_5"/>
    <property type="match status" value="1"/>
</dbReference>
<feature type="transmembrane region" description="Helical" evidence="1">
    <location>
        <begin position="703"/>
        <end position="725"/>
    </location>
</feature>
<dbReference type="GO" id="GO:0015833">
    <property type="term" value="P:peptide transport"/>
    <property type="evidence" value="ECO:0007669"/>
    <property type="project" value="TreeGrafter"/>
</dbReference>
<sequence length="734" mass="84406">MSFSKGSLGITKYQLVRVGFIISLICLLQACSDSSLNNPYPQKDATANILYSSFAERPKYLDPIKSYSSNEYAFLGQVYEPSLQYHYLKRPYELIPLTATKMPQVIFLDKRGQELPADTAVNKIAYSQFNVSIQKGIQYQPHPGFAKDAQGDYLYHALGKKQFDSITTLDDFEQTGFRELVAADYAYQIKRLAHPKINSPIYGLMRKYIVGLDAYAKKLKTAYKEQRKQKPNQHYLDLHQYDFDGVKVIDRYTYRITIKGVYPQFMYWLAMPFFAAIPHEVDKFYSQPGMKKRNISFDWYPVGTGPFMLTKNNPNFKMVLERNPNFRGIAYPADGSDGDKERGLLADAGKMMPFIDKAIYSLEKESIPRWSKFLQGYYDNSGIGSDSFDQAVQFSATGNAALTSTMQQKGIKLVTATNSSTSYMGFNMLDPVVGGYTERARYLRQAISIAFDYEEYISIFINGRGIPAQGAIPPGIFGYQQGEDGVNPVVYKWNGEEPVRRSLDEAKALLAKAGYENGIDKSTNKPLLIYFDAVGGGAEDKSMFDFLRKQFSKLNLSLIVRNTDYNRFQEKMLKGNAQIFRWGWNADYPDPENFLFLLYGPNSKVKHQGENAANYNNPEYDRLFEKMETMPNSPERLRIIKKMLSILREDSPWLWGYHPQSFSLYHSWYFNAKPNLMAHNTLMYKRIDPQKRAELRLQWNKAVYWPIVLLVVGLIIIIIPAWRMYSSKESFKHK</sequence>
<accession>A0A3B1AFR0</accession>
<keyword evidence="1" id="KW-0812">Transmembrane</keyword>
<dbReference type="Gene3D" id="3.10.105.10">
    <property type="entry name" value="Dipeptide-binding Protein, Domain 3"/>
    <property type="match status" value="1"/>
</dbReference>
<dbReference type="PROSITE" id="PS51257">
    <property type="entry name" value="PROKAR_LIPOPROTEIN"/>
    <property type="match status" value="1"/>
</dbReference>
<keyword evidence="1" id="KW-1133">Transmembrane helix</keyword>
<dbReference type="InterPro" id="IPR039424">
    <property type="entry name" value="SBP_5"/>
</dbReference>
<feature type="domain" description="Solute-binding protein family 5" evidence="2">
    <location>
        <begin position="179"/>
        <end position="603"/>
    </location>
</feature>
<protein>
    <submittedName>
        <fullName evidence="3">ABC transporter, substrate-binding protein (Cluster 5, nickel/peptides/opines)</fullName>
    </submittedName>
</protein>
<evidence type="ECO:0000313" key="3">
    <source>
        <dbReference type="EMBL" id="VAW91466.1"/>
    </source>
</evidence>
<evidence type="ECO:0000256" key="1">
    <source>
        <dbReference type="SAM" id="Phobius"/>
    </source>
</evidence>
<proteinExistence type="predicted"/>
<dbReference type="AlphaFoldDB" id="A0A3B1AFR0"/>
<evidence type="ECO:0000259" key="2">
    <source>
        <dbReference type="Pfam" id="PF00496"/>
    </source>
</evidence>
<dbReference type="Gene3D" id="3.40.190.10">
    <property type="entry name" value="Periplasmic binding protein-like II"/>
    <property type="match status" value="1"/>
</dbReference>
<reference evidence="3" key="1">
    <citation type="submission" date="2018-06" db="EMBL/GenBank/DDBJ databases">
        <authorList>
            <person name="Zhirakovskaya E."/>
        </authorList>
    </citation>
    <scope>NUCLEOTIDE SEQUENCE</scope>
</reference>
<keyword evidence="1" id="KW-0472">Membrane</keyword>
<dbReference type="SUPFAM" id="SSF53850">
    <property type="entry name" value="Periplasmic binding protein-like II"/>
    <property type="match status" value="1"/>
</dbReference>
<gene>
    <name evidence="3" type="ORF">MNBD_GAMMA23-1015</name>
</gene>
<dbReference type="EMBL" id="UOFT01000011">
    <property type="protein sequence ID" value="VAW91466.1"/>
    <property type="molecule type" value="Genomic_DNA"/>
</dbReference>